<dbReference type="GO" id="GO:0071897">
    <property type="term" value="P:DNA biosynthetic process"/>
    <property type="evidence" value="ECO:0007669"/>
    <property type="project" value="UniProtKB-ARBA"/>
</dbReference>
<dbReference type="OrthoDB" id="7694702at2759"/>
<protein>
    <recommendedName>
        <fullName evidence="2">Reverse transcriptase domain-containing protein</fullName>
    </recommendedName>
</protein>
<dbReference type="Proteomes" id="UP000036403">
    <property type="component" value="Unassembled WGS sequence"/>
</dbReference>
<proteinExistence type="predicted"/>
<dbReference type="SUPFAM" id="SSF56672">
    <property type="entry name" value="DNA/RNA polymerases"/>
    <property type="match status" value="1"/>
</dbReference>
<dbReference type="PaxDb" id="67767-A0A0J7KA40"/>
<dbReference type="PANTHER" id="PTHR47027">
    <property type="entry name" value="REVERSE TRANSCRIPTASE DOMAIN-CONTAINING PROTEIN"/>
    <property type="match status" value="1"/>
</dbReference>
<keyword evidence="1" id="KW-0175">Coiled coil</keyword>
<dbReference type="PANTHER" id="PTHR47027:SF20">
    <property type="entry name" value="REVERSE TRANSCRIPTASE-LIKE PROTEIN WITH RNA-DIRECTED DNA POLYMERASE DOMAIN"/>
    <property type="match status" value="1"/>
</dbReference>
<evidence type="ECO:0000313" key="3">
    <source>
        <dbReference type="EMBL" id="KMQ87134.1"/>
    </source>
</evidence>
<evidence type="ECO:0000313" key="4">
    <source>
        <dbReference type="Proteomes" id="UP000036403"/>
    </source>
</evidence>
<name>A0A0J7KA40_LASNI</name>
<evidence type="ECO:0000259" key="2">
    <source>
        <dbReference type="PROSITE" id="PS50878"/>
    </source>
</evidence>
<evidence type="ECO:0000256" key="1">
    <source>
        <dbReference type="SAM" id="Coils"/>
    </source>
</evidence>
<sequence>MERRGWGGIKLGEGKIYTLSYADDVVLMAEEEQDMRAILNKLERYLERKGLELDEEKTKVMRFRKRRERNKKVDWRWKRRKLEKVK</sequence>
<dbReference type="Pfam" id="PF00078">
    <property type="entry name" value="RVT_1"/>
    <property type="match status" value="1"/>
</dbReference>
<organism evidence="3 4">
    <name type="scientific">Lasius niger</name>
    <name type="common">Black garden ant</name>
    <dbReference type="NCBI Taxonomy" id="67767"/>
    <lineage>
        <taxon>Eukaryota</taxon>
        <taxon>Metazoa</taxon>
        <taxon>Ecdysozoa</taxon>
        <taxon>Arthropoda</taxon>
        <taxon>Hexapoda</taxon>
        <taxon>Insecta</taxon>
        <taxon>Pterygota</taxon>
        <taxon>Neoptera</taxon>
        <taxon>Endopterygota</taxon>
        <taxon>Hymenoptera</taxon>
        <taxon>Apocrita</taxon>
        <taxon>Aculeata</taxon>
        <taxon>Formicoidea</taxon>
        <taxon>Formicidae</taxon>
        <taxon>Formicinae</taxon>
        <taxon>Lasius</taxon>
        <taxon>Lasius</taxon>
    </lineage>
</organism>
<keyword evidence="4" id="KW-1185">Reference proteome</keyword>
<dbReference type="EMBL" id="LBMM01010942">
    <property type="protein sequence ID" value="KMQ87134.1"/>
    <property type="molecule type" value="Genomic_DNA"/>
</dbReference>
<feature type="domain" description="Reverse transcriptase" evidence="2">
    <location>
        <begin position="1"/>
        <end position="82"/>
    </location>
</feature>
<dbReference type="InterPro" id="IPR043502">
    <property type="entry name" value="DNA/RNA_pol_sf"/>
</dbReference>
<reference evidence="3 4" key="1">
    <citation type="submission" date="2015-04" db="EMBL/GenBank/DDBJ databases">
        <title>Lasius niger genome sequencing.</title>
        <authorList>
            <person name="Konorov E.A."/>
            <person name="Nikitin M.A."/>
            <person name="Kirill M.V."/>
            <person name="Chang P."/>
        </authorList>
    </citation>
    <scope>NUCLEOTIDE SEQUENCE [LARGE SCALE GENOMIC DNA]</scope>
    <source>
        <tissue evidence="3">Whole</tissue>
    </source>
</reference>
<dbReference type="AlphaFoldDB" id="A0A0J7KA40"/>
<feature type="coiled-coil region" evidence="1">
    <location>
        <begin position="28"/>
        <end position="59"/>
    </location>
</feature>
<dbReference type="Gene3D" id="3.30.70.270">
    <property type="match status" value="1"/>
</dbReference>
<dbReference type="InterPro" id="IPR000477">
    <property type="entry name" value="RT_dom"/>
</dbReference>
<dbReference type="InterPro" id="IPR043128">
    <property type="entry name" value="Rev_trsase/Diguanyl_cyclase"/>
</dbReference>
<dbReference type="PROSITE" id="PS50878">
    <property type="entry name" value="RT_POL"/>
    <property type="match status" value="1"/>
</dbReference>
<accession>A0A0J7KA40</accession>
<comment type="caution">
    <text evidence="3">The sequence shown here is derived from an EMBL/GenBank/DDBJ whole genome shotgun (WGS) entry which is preliminary data.</text>
</comment>
<gene>
    <name evidence="3" type="ORF">RF55_13673</name>
</gene>